<dbReference type="GO" id="GO:0000932">
    <property type="term" value="C:P-body"/>
    <property type="evidence" value="ECO:0007669"/>
    <property type="project" value="TreeGrafter"/>
</dbReference>
<evidence type="ECO:0008006" key="15">
    <source>
        <dbReference type="Google" id="ProtNLM"/>
    </source>
</evidence>
<dbReference type="Gene3D" id="1.25.40.180">
    <property type="match status" value="1"/>
</dbReference>
<dbReference type="Pfam" id="PF16417">
    <property type="entry name" value="CNOT1_TTP_bind"/>
    <property type="match status" value="1"/>
</dbReference>
<feature type="region of interest" description="Disordered" evidence="6">
    <location>
        <begin position="626"/>
        <end position="678"/>
    </location>
</feature>
<feature type="region of interest" description="Disordered" evidence="6">
    <location>
        <begin position="927"/>
        <end position="950"/>
    </location>
</feature>
<evidence type="ECO:0000259" key="11">
    <source>
        <dbReference type="Pfam" id="PF16418"/>
    </source>
</evidence>
<evidence type="ECO:0000256" key="3">
    <source>
        <dbReference type="ARBA" id="ARBA00023015"/>
    </source>
</evidence>
<feature type="compositionally biased region" description="Pro residues" evidence="6">
    <location>
        <begin position="1248"/>
        <end position="1258"/>
    </location>
</feature>
<evidence type="ECO:0000259" key="8">
    <source>
        <dbReference type="Pfam" id="PF12842"/>
    </source>
</evidence>
<proteinExistence type="predicted"/>
<evidence type="ECO:0000256" key="2">
    <source>
        <dbReference type="ARBA" id="ARBA00022491"/>
    </source>
</evidence>
<feature type="region of interest" description="Disordered" evidence="6">
    <location>
        <begin position="1248"/>
        <end position="1283"/>
    </location>
</feature>
<dbReference type="PANTHER" id="PTHR13162">
    <property type="entry name" value="CCR4-NOT TRANSCRIPTION COMPLEX"/>
    <property type="match status" value="1"/>
</dbReference>
<organism evidence="13 14">
    <name type="scientific">Elliptochloris bilobata</name>
    <dbReference type="NCBI Taxonomy" id="381761"/>
    <lineage>
        <taxon>Eukaryota</taxon>
        <taxon>Viridiplantae</taxon>
        <taxon>Chlorophyta</taxon>
        <taxon>core chlorophytes</taxon>
        <taxon>Trebouxiophyceae</taxon>
        <taxon>Trebouxiophyceae incertae sedis</taxon>
        <taxon>Elliptochloris clade</taxon>
        <taxon>Elliptochloris</taxon>
    </lineage>
</organism>
<dbReference type="GO" id="GO:0000289">
    <property type="term" value="P:nuclear-transcribed mRNA poly(A) tail shortening"/>
    <property type="evidence" value="ECO:0007669"/>
    <property type="project" value="UniProtKB-ARBA"/>
</dbReference>
<feature type="domain" description="CCR4-NOT transcription complex subunit 1-like NOT1 connector" evidence="12">
    <location>
        <begin position="1301"/>
        <end position="1486"/>
    </location>
</feature>
<name>A0AAW1SAY2_9CHLO</name>
<dbReference type="Pfam" id="PF16415">
    <property type="entry name" value="CNOT1_CAF1_bind"/>
    <property type="match status" value="1"/>
</dbReference>
<dbReference type="EMBL" id="JALJOU010000006">
    <property type="protein sequence ID" value="KAK9843413.1"/>
    <property type="molecule type" value="Genomic_DNA"/>
</dbReference>
<dbReference type="Pfam" id="PF12842">
    <property type="entry name" value="DUF3819"/>
    <property type="match status" value="1"/>
</dbReference>
<keyword evidence="14" id="KW-1185">Reference proteome</keyword>
<dbReference type="Gene3D" id="1.25.40.840">
    <property type="entry name" value="CCR4-NOT transcription complex subunit 1 TTP binding domain"/>
    <property type="match status" value="1"/>
</dbReference>
<dbReference type="InterPro" id="IPR040398">
    <property type="entry name" value="Not1"/>
</dbReference>
<gene>
    <name evidence="13" type="ORF">WJX81_000935</name>
</gene>
<dbReference type="InterPro" id="IPR032193">
    <property type="entry name" value="CNOT1_TTP_bind"/>
</dbReference>
<dbReference type="Pfam" id="PF16418">
    <property type="entry name" value="CNOT1_HEAT"/>
    <property type="match status" value="1"/>
</dbReference>
<dbReference type="Gene3D" id="1.25.40.790">
    <property type="match status" value="1"/>
</dbReference>
<keyword evidence="5" id="KW-0539">Nucleus</keyword>
<dbReference type="Proteomes" id="UP001445335">
    <property type="component" value="Unassembled WGS sequence"/>
</dbReference>
<dbReference type="InterPro" id="IPR038535">
    <property type="entry name" value="CNOT1_TTP_bind_sf"/>
</dbReference>
<dbReference type="InterPro" id="IPR032194">
    <property type="entry name" value="CNOT1_HEAT"/>
</dbReference>
<dbReference type="Gene3D" id="1.25.40.800">
    <property type="match status" value="1"/>
</dbReference>
<dbReference type="InterPro" id="IPR055454">
    <property type="entry name" value="CNOT1-like_NOT1_connector"/>
</dbReference>
<dbReference type="InterPro" id="IPR032191">
    <property type="entry name" value="CNOT1_CAF1_bind"/>
</dbReference>
<dbReference type="InterPro" id="IPR024557">
    <property type="entry name" value="CNOT1_dom_4"/>
</dbReference>
<dbReference type="GO" id="GO:0005634">
    <property type="term" value="C:nucleus"/>
    <property type="evidence" value="ECO:0007669"/>
    <property type="project" value="UniProtKB-SubCell"/>
</dbReference>
<dbReference type="InterPro" id="IPR007196">
    <property type="entry name" value="CCR4-Not_Not1_C"/>
</dbReference>
<feature type="compositionally biased region" description="Gly residues" evidence="6">
    <location>
        <begin position="661"/>
        <end position="672"/>
    </location>
</feature>
<reference evidence="13 14" key="1">
    <citation type="journal article" date="2024" name="Nat. Commun.">
        <title>Phylogenomics reveals the evolutionary origins of lichenization in chlorophyte algae.</title>
        <authorList>
            <person name="Puginier C."/>
            <person name="Libourel C."/>
            <person name="Otte J."/>
            <person name="Skaloud P."/>
            <person name="Haon M."/>
            <person name="Grisel S."/>
            <person name="Petersen M."/>
            <person name="Berrin J.G."/>
            <person name="Delaux P.M."/>
            <person name="Dal Grande F."/>
            <person name="Keller J."/>
        </authorList>
    </citation>
    <scope>NUCLEOTIDE SEQUENCE [LARGE SCALE GENOMIC DNA]</scope>
    <source>
        <strain evidence="13 14">SAG 245.80</strain>
    </source>
</reference>
<evidence type="ECO:0000256" key="5">
    <source>
        <dbReference type="ARBA" id="ARBA00023242"/>
    </source>
</evidence>
<evidence type="ECO:0000259" key="12">
    <source>
        <dbReference type="Pfam" id="PF25097"/>
    </source>
</evidence>
<evidence type="ECO:0000259" key="7">
    <source>
        <dbReference type="Pfam" id="PF04054"/>
    </source>
</evidence>
<dbReference type="FunFam" id="1.25.40.180:FF:000012">
    <property type="entry name" value="Ccr4-Not transcription complex subunit"/>
    <property type="match status" value="1"/>
</dbReference>
<keyword evidence="3" id="KW-0805">Transcription regulation</keyword>
<evidence type="ECO:0000256" key="1">
    <source>
        <dbReference type="ARBA" id="ARBA00004123"/>
    </source>
</evidence>
<comment type="subcellular location">
    <subcellularLocation>
        <location evidence="1">Nucleus</location>
    </subcellularLocation>
</comment>
<feature type="domain" description="CCR4-NOT transcription complex subunit 1 HEAT repeat" evidence="11">
    <location>
        <begin position="217"/>
        <end position="336"/>
    </location>
</feature>
<feature type="compositionally biased region" description="Gly residues" evidence="6">
    <location>
        <begin position="626"/>
        <end position="636"/>
    </location>
</feature>
<evidence type="ECO:0000256" key="4">
    <source>
        <dbReference type="ARBA" id="ARBA00023163"/>
    </source>
</evidence>
<protein>
    <recommendedName>
        <fullName evidence="15">CCR4-NOT transcription complex subunit 1</fullName>
    </recommendedName>
</protein>
<evidence type="ECO:0000256" key="6">
    <source>
        <dbReference type="SAM" id="MobiDB-lite"/>
    </source>
</evidence>
<comment type="caution">
    <text evidence="13">The sequence shown here is derived from an EMBL/GenBank/DDBJ whole genome shotgun (WGS) entry which is preliminary data.</text>
</comment>
<keyword evidence="2" id="KW-0678">Repressor</keyword>
<feature type="domain" description="CCR4-Not complex component Not1 C-terminal" evidence="7">
    <location>
        <begin position="1760"/>
        <end position="1962"/>
    </location>
</feature>
<dbReference type="Pfam" id="PF04054">
    <property type="entry name" value="Not1"/>
    <property type="match status" value="1"/>
</dbReference>
<sequence>MMARTHAGLDDPHGTQASLAAALGGLALGPADEPPAGAPSQTWNADAVVDALAAAAPSLNWREVAERLDSPGFDLPDGAAFMLLVKAWRRGARGEPFPLAALLRPWANARGQLALLRWATTAPPEVLSFEGAPRRLAPVEGLVGGRLPVGTPNQAWLCLDLYAALARLDHAGLAAGVRALLELPAKACPEVLCLGLATALAAGGSAAWRGAPAEVGKALVAAFVRGRENSSVVLRRLWAEPALRELAKSAIAAMCEEPDARAANASRALDIFQELQAMPAVLDVLPVGFALDLAALAAHRGALQLEQWLASRIASLQLPFVQAVIAFLDEKVRNAPEMVANRERAWQATLALPGGALGAMLAALGKHAAPLSPEAAAAVARVVADAHAVQADLAALAQGVPKQAQAPGAVAAGVQAGGAAVPNQAPAAVGDGEAVAAVGQPSGFKKEVEDDANYIFQQVYVGKDTVEGVLARLAAFKASASAHEQEVAACMLHNLFDEYRFLVKYPDRELHITARLFGGLVRMGLVTHMSLGVALRYVLEALRTPPGSKLFVFAIEALRCFSEQLAQWPTYCSHLLQVPAFRRADAELAKRCPPAVPPAGQAANGVVAAAPAAVAAAAAAAAGAGGAGGKPMGNGAGPDVRLSPHTSLESTPFPQTPRGFTGSGGVVGGSGNSAGSLTPAAPLMDPNRAFQAINAETLEQASQEVDYPLPAQSVQDKVGFVVNNLSASNLETKAKELAGVLEAGSYPWFANYMVVKRAAQEPNFHGIYLQLADAIGDKELGKALVETTYKYVRILLRSERIKTQSGERSLLKNLGSWLGKLTIARNRPVRHRDLDLKGILYEAYAQGKMIAVLPFVNKVLEPCRESKVFRPPNPWIQGILSLVAEIYNQEKLKLNLKFEIEMLYRNLNLSINDAKASHSLGAHKRDTTSNFDFAPDKVAPATPPPAPSAQALAAAANAVAMAAARPGSGAPAPPPEAPPPPPPGAPAPARPLGPAEAAAEVIGAQGTGFGADQGLYSGLHAGVHISVAQLGGAALVERLGLKRLVPIAVDRAVVDIIEPVVNRSVTIACTATTELIIKDFAVEQDEQCMRKAAHLMVSSLAGQLALVTCREPMRVSLLEMLRSLLQPALEPVALEHAATVLMNDNLELGCTFIEKAATDKAIREIDERLLPAYQARAKAKAAGQPFFDAAVLSGSARFPRALPESLQPRAGHLSPAQVRVYEDFARIPRTAAGFGAVVPGAGVAMPGPGAPPAPPAKPPSAAGSIGGEGAGLVSTGSVGPDEAPSALQALQEKYTAWQQRLDAAVAQDPHKPMSELPANAELRVLVERIVEVADGREEAAGVLARKIFARMYEVSGSLLHTGASATALAALRDSGVLRRLGADATAWWGGLPDERKWRRDAGEALLRARLLHPPDLDAHLSQVLGSGQLGHMAVDFAVHVVRTCMVAEPVLGATDLFATLETLVKLSYSLPSPAGLQLQQLVVEARRAKLGLGLAPAGADPPGLKDRVAELFDSWVRLVEDAPCDKVHEKFVEEARAAGLLKGDETTDRVLRLLAEIAVAHCLASELPLGGPRPGALNFIAVDSFVRLLCTLIRYHGGGAALLQKALQLVVGVALRDAAARGPEFNGRPFFRIFIGLFNELPSSPGVQETAELPYLVILASALDALQPLRVPGFAFPWLELISHRRFMPALLQAPGQAGWPHLQRLLLALLRFMEPYLRNADLIEAVRVLYKGMLRVLLVLLHDFPEFLCEYHFELCNMVDLLAEIAVPPRFRPGAEALLPPALRAEVDAYLGSRQPAGFLAALRQRLLLPVHEVHLCGTKYNVPLLNALVFYVGVQAGKAGGSSPVMHAPPMDIFQRLAAELDTEGRYLFLNALANQLRFPNSHTHYYSCVLLYIFAEAQQEIVQEQITRVLLERLIVNRPHPWGLLITFIELIKNPRYNFWQFKFTRCATEIERLFDSVARSCMGPPKAGEEAPIPLAEPARG</sequence>
<feature type="compositionally biased region" description="Polar residues" evidence="6">
    <location>
        <begin position="644"/>
        <end position="653"/>
    </location>
</feature>
<feature type="region of interest" description="Disordered" evidence="6">
    <location>
        <begin position="964"/>
        <end position="995"/>
    </location>
</feature>
<dbReference type="GO" id="GO:0030015">
    <property type="term" value="C:CCR4-NOT core complex"/>
    <property type="evidence" value="ECO:0007669"/>
    <property type="project" value="InterPro"/>
</dbReference>
<keyword evidence="4" id="KW-0804">Transcription</keyword>
<accession>A0AAW1SAY2</accession>
<feature type="domain" description="CCR4-NOT transcription complex subunit 1 CAF1-binding" evidence="9">
    <location>
        <begin position="710"/>
        <end position="927"/>
    </location>
</feature>
<dbReference type="GO" id="GO:0017148">
    <property type="term" value="P:negative regulation of translation"/>
    <property type="evidence" value="ECO:0007669"/>
    <property type="project" value="InterPro"/>
</dbReference>
<feature type="compositionally biased region" description="Pro residues" evidence="6">
    <location>
        <begin position="971"/>
        <end position="991"/>
    </location>
</feature>
<evidence type="ECO:0000313" key="13">
    <source>
        <dbReference type="EMBL" id="KAK9843413.1"/>
    </source>
</evidence>
<dbReference type="Pfam" id="PF25097">
    <property type="entry name" value="ARM_Cnot1"/>
    <property type="match status" value="1"/>
</dbReference>
<dbReference type="CDD" id="cd20710">
    <property type="entry name" value="NOT1_connector"/>
    <property type="match status" value="1"/>
</dbReference>
<feature type="domain" description="CCR4-NOT transcription complex subunit 1" evidence="8">
    <location>
        <begin position="1041"/>
        <end position="1180"/>
    </location>
</feature>
<evidence type="ECO:0000313" key="14">
    <source>
        <dbReference type="Proteomes" id="UP001445335"/>
    </source>
</evidence>
<feature type="domain" description="CCR4-NOT transcription complex subunit 1 TTP binding" evidence="10">
    <location>
        <begin position="442"/>
        <end position="590"/>
    </location>
</feature>
<dbReference type="PANTHER" id="PTHR13162:SF8">
    <property type="entry name" value="CCR4-NOT TRANSCRIPTION COMPLEX SUBUNIT 1"/>
    <property type="match status" value="1"/>
</dbReference>
<dbReference type="GO" id="GO:0060090">
    <property type="term" value="F:molecular adaptor activity"/>
    <property type="evidence" value="ECO:0007669"/>
    <property type="project" value="TreeGrafter"/>
</dbReference>
<evidence type="ECO:0000259" key="9">
    <source>
        <dbReference type="Pfam" id="PF16415"/>
    </source>
</evidence>
<evidence type="ECO:0000259" key="10">
    <source>
        <dbReference type="Pfam" id="PF16417"/>
    </source>
</evidence>